<reference evidence="1" key="1">
    <citation type="journal article" date="2021" name="Open Biol.">
        <title>Shared evolutionary footprints suggest mitochondrial oxidative damage underlies multiple complex I losses in fungi.</title>
        <authorList>
            <person name="Schikora-Tamarit M.A."/>
            <person name="Marcet-Houben M."/>
            <person name="Nosek J."/>
            <person name="Gabaldon T."/>
        </authorList>
    </citation>
    <scope>NUCLEOTIDE SEQUENCE</scope>
    <source>
        <strain evidence="1">NCAIM Y.01608</strain>
    </source>
</reference>
<reference evidence="1" key="2">
    <citation type="submission" date="2021-01" db="EMBL/GenBank/DDBJ databases">
        <authorList>
            <person name="Schikora-Tamarit M.A."/>
        </authorList>
    </citation>
    <scope>NUCLEOTIDE SEQUENCE</scope>
    <source>
        <strain evidence="1">NCAIM Y.01608</strain>
    </source>
</reference>
<dbReference type="AlphaFoldDB" id="A0A9P8T2F9"/>
<dbReference type="Proteomes" id="UP000788993">
    <property type="component" value="Unassembled WGS sequence"/>
</dbReference>
<sequence>MVTVTFEIDLPTKPGPECLVDLLFGVSVGVRRRDSSSLEPSVGGQSFKQLNCLPEIINHFSAGLEVLVARGFDSAQTGAVLVKFVDP</sequence>
<keyword evidence="2" id="KW-1185">Reference proteome</keyword>
<comment type="caution">
    <text evidence="1">The sequence shown here is derived from an EMBL/GenBank/DDBJ whole genome shotgun (WGS) entry which is preliminary data.</text>
</comment>
<dbReference type="EMBL" id="JAEUBD010001266">
    <property type="protein sequence ID" value="KAH3663139.1"/>
    <property type="molecule type" value="Genomic_DNA"/>
</dbReference>
<name>A0A9P8T2F9_9ASCO</name>
<accession>A0A9P8T2F9</accession>
<evidence type="ECO:0000313" key="1">
    <source>
        <dbReference type="EMBL" id="KAH3663139.1"/>
    </source>
</evidence>
<proteinExistence type="predicted"/>
<evidence type="ECO:0000313" key="2">
    <source>
        <dbReference type="Proteomes" id="UP000788993"/>
    </source>
</evidence>
<organism evidence="1 2">
    <name type="scientific">Ogataea polymorpha</name>
    <dbReference type="NCBI Taxonomy" id="460523"/>
    <lineage>
        <taxon>Eukaryota</taxon>
        <taxon>Fungi</taxon>
        <taxon>Dikarya</taxon>
        <taxon>Ascomycota</taxon>
        <taxon>Saccharomycotina</taxon>
        <taxon>Pichiomycetes</taxon>
        <taxon>Pichiales</taxon>
        <taxon>Pichiaceae</taxon>
        <taxon>Ogataea</taxon>
    </lineage>
</organism>
<gene>
    <name evidence="1" type="ORF">OGATHE_004715</name>
</gene>
<protein>
    <submittedName>
        <fullName evidence="1">Uncharacterized protein</fullName>
    </submittedName>
</protein>